<evidence type="ECO:0000256" key="5">
    <source>
        <dbReference type="ARBA" id="ARBA00023242"/>
    </source>
</evidence>
<organism evidence="7">
    <name type="scientific">Eucalyptus grandis</name>
    <name type="common">Flooded gum</name>
    <dbReference type="NCBI Taxonomy" id="71139"/>
    <lineage>
        <taxon>Eukaryota</taxon>
        <taxon>Viridiplantae</taxon>
        <taxon>Streptophyta</taxon>
        <taxon>Embryophyta</taxon>
        <taxon>Tracheophyta</taxon>
        <taxon>Spermatophyta</taxon>
        <taxon>Magnoliopsida</taxon>
        <taxon>eudicotyledons</taxon>
        <taxon>Gunneridae</taxon>
        <taxon>Pentapetalae</taxon>
        <taxon>rosids</taxon>
        <taxon>malvids</taxon>
        <taxon>Myrtales</taxon>
        <taxon>Myrtaceae</taxon>
        <taxon>Myrtoideae</taxon>
        <taxon>Eucalypteae</taxon>
        <taxon>Eucalyptus</taxon>
    </lineage>
</organism>
<evidence type="ECO:0000256" key="3">
    <source>
        <dbReference type="ARBA" id="ARBA00023125"/>
    </source>
</evidence>
<dbReference type="PANTHER" id="PTHR11945">
    <property type="entry name" value="MADS BOX PROTEIN"/>
    <property type="match status" value="1"/>
</dbReference>
<feature type="domain" description="MADS-box" evidence="6">
    <location>
        <begin position="1"/>
        <end position="51"/>
    </location>
</feature>
<dbReference type="CDD" id="cd00266">
    <property type="entry name" value="MADS_SRF_like"/>
    <property type="match status" value="1"/>
</dbReference>
<dbReference type="EMBL" id="KK198760">
    <property type="protein sequence ID" value="KCW57234.1"/>
    <property type="molecule type" value="Genomic_DNA"/>
</dbReference>
<dbReference type="GO" id="GO:0005634">
    <property type="term" value="C:nucleus"/>
    <property type="evidence" value="ECO:0007669"/>
    <property type="project" value="UniProtKB-SubCell"/>
</dbReference>
<dbReference type="Gene3D" id="3.40.1810.10">
    <property type="entry name" value="Transcription factor, MADS-box"/>
    <property type="match status" value="1"/>
</dbReference>
<proteinExistence type="predicted"/>
<dbReference type="InterPro" id="IPR036879">
    <property type="entry name" value="TF_MADSbox_sf"/>
</dbReference>
<keyword evidence="3" id="KW-0238">DNA-binding</keyword>
<dbReference type="SMR" id="A0A059ATZ4"/>
<evidence type="ECO:0000256" key="1">
    <source>
        <dbReference type="ARBA" id="ARBA00004123"/>
    </source>
</evidence>
<accession>A0A059ATZ4</accession>
<dbReference type="OMA" id="HKNSSEM"/>
<name>A0A059ATZ4_EUCGR</name>
<sequence>MGRRKVRLELITNDSVRKTTFRKRKGGLLKKASELKTLCGVDTCAIIYTANDAEPHVWPSPEDAQRVLERFQSLPSKKQGKHMLNHEDYRPKDVSMLELKLENGIKRNQDLEMELLLLDHLSGKNVVDLIKDDEMKMLYQSVDDKIRDLTLQMANLKASEVEEDAHSTAPAN</sequence>
<dbReference type="InterPro" id="IPR002100">
    <property type="entry name" value="TF_MADSbox"/>
</dbReference>
<dbReference type="GO" id="GO:0006357">
    <property type="term" value="P:regulation of transcription by RNA polymerase II"/>
    <property type="evidence" value="ECO:0000318"/>
    <property type="project" value="GO_Central"/>
</dbReference>
<dbReference type="OrthoDB" id="1692623at2759"/>
<dbReference type="STRING" id="71139.A0A059ATZ4"/>
<evidence type="ECO:0000259" key="6">
    <source>
        <dbReference type="PROSITE" id="PS50066"/>
    </source>
</evidence>
<dbReference type="Gramene" id="KCW57234">
    <property type="protein sequence ID" value="KCW57234"/>
    <property type="gene ID" value="EUGRSUZ_H00042"/>
</dbReference>
<dbReference type="GO" id="GO:0045944">
    <property type="term" value="P:positive regulation of transcription by RNA polymerase II"/>
    <property type="evidence" value="ECO:0007669"/>
    <property type="project" value="InterPro"/>
</dbReference>
<dbReference type="eggNOG" id="KOG0014">
    <property type="taxonomic scope" value="Eukaryota"/>
</dbReference>
<evidence type="ECO:0000313" key="7">
    <source>
        <dbReference type="EMBL" id="KCW57234.1"/>
    </source>
</evidence>
<evidence type="ECO:0000256" key="4">
    <source>
        <dbReference type="ARBA" id="ARBA00023163"/>
    </source>
</evidence>
<keyword evidence="5" id="KW-0539">Nucleus</keyword>
<dbReference type="Pfam" id="PF00319">
    <property type="entry name" value="SRF-TF"/>
    <property type="match status" value="1"/>
</dbReference>
<dbReference type="PRINTS" id="PR00404">
    <property type="entry name" value="MADSDOMAIN"/>
</dbReference>
<reference evidence="7" key="1">
    <citation type="submission" date="2013-07" db="EMBL/GenBank/DDBJ databases">
        <title>The genome of Eucalyptus grandis.</title>
        <authorList>
            <person name="Schmutz J."/>
            <person name="Hayes R."/>
            <person name="Myburg A."/>
            <person name="Tuskan G."/>
            <person name="Grattapaglia D."/>
            <person name="Rokhsar D.S."/>
        </authorList>
    </citation>
    <scope>NUCLEOTIDE SEQUENCE</scope>
    <source>
        <tissue evidence="7">Leaf extractions</tissue>
    </source>
</reference>
<dbReference type="InParanoid" id="A0A059ATZ4"/>
<dbReference type="PANTHER" id="PTHR11945:SF387">
    <property type="entry name" value="AGAMOUS-LIKE MADS-BOX PROTEIN AGL80"/>
    <property type="match status" value="1"/>
</dbReference>
<comment type="subcellular location">
    <subcellularLocation>
        <location evidence="1">Nucleus</location>
    </subcellularLocation>
</comment>
<keyword evidence="2" id="KW-0805">Transcription regulation</keyword>
<gene>
    <name evidence="7" type="ORF">EUGRSUZ_H00042</name>
</gene>
<keyword evidence="4" id="KW-0804">Transcription</keyword>
<protein>
    <recommendedName>
        <fullName evidence="6">MADS-box domain-containing protein</fullName>
    </recommendedName>
</protein>
<dbReference type="KEGG" id="egr:104456018"/>
<dbReference type="GO" id="GO:0000978">
    <property type="term" value="F:RNA polymerase II cis-regulatory region sequence-specific DNA binding"/>
    <property type="evidence" value="ECO:0000318"/>
    <property type="project" value="GO_Central"/>
</dbReference>
<dbReference type="PROSITE" id="PS50066">
    <property type="entry name" value="MADS_BOX_2"/>
    <property type="match status" value="1"/>
</dbReference>
<dbReference type="GO" id="GO:0000981">
    <property type="term" value="F:DNA-binding transcription factor activity, RNA polymerase II-specific"/>
    <property type="evidence" value="ECO:0000318"/>
    <property type="project" value="GO_Central"/>
</dbReference>
<dbReference type="SMART" id="SM00432">
    <property type="entry name" value="MADS"/>
    <property type="match status" value="1"/>
</dbReference>
<dbReference type="GO" id="GO:0046983">
    <property type="term" value="F:protein dimerization activity"/>
    <property type="evidence" value="ECO:0007669"/>
    <property type="project" value="InterPro"/>
</dbReference>
<dbReference type="SUPFAM" id="SSF55455">
    <property type="entry name" value="SRF-like"/>
    <property type="match status" value="1"/>
</dbReference>
<dbReference type="AlphaFoldDB" id="A0A059ATZ4"/>
<dbReference type="InterPro" id="IPR033897">
    <property type="entry name" value="SRF-like_MADS-box"/>
</dbReference>
<evidence type="ECO:0000256" key="2">
    <source>
        <dbReference type="ARBA" id="ARBA00023015"/>
    </source>
</evidence>